<name>E0UIJ9_GLOV7</name>
<keyword evidence="3" id="KW-1185">Reference proteome</keyword>
<dbReference type="HOGENOM" id="CLU_118477_0_0_3"/>
<proteinExistence type="predicted"/>
<accession>E0UIJ9</accession>
<evidence type="ECO:0000313" key="2">
    <source>
        <dbReference type="EMBL" id="ADN12193.1"/>
    </source>
</evidence>
<feature type="chain" id="PRO_5003141350" description="Lipoprotein" evidence="1">
    <location>
        <begin position="31"/>
        <end position="175"/>
    </location>
</feature>
<evidence type="ECO:0000313" key="3">
    <source>
        <dbReference type="Proteomes" id="UP000008206"/>
    </source>
</evidence>
<dbReference type="AlphaFoldDB" id="E0UIJ9"/>
<dbReference type="EMBL" id="CP002198">
    <property type="protein sequence ID" value="ADN12193.1"/>
    <property type="molecule type" value="Genomic_DNA"/>
</dbReference>
<dbReference type="eggNOG" id="COG3650">
    <property type="taxonomic scope" value="Bacteria"/>
</dbReference>
<dbReference type="STRING" id="497965.Cyan7822_0142"/>
<organism evidence="2 3">
    <name type="scientific">Gloeothece verrucosa (strain PCC 7822)</name>
    <name type="common">Cyanothece sp. (strain PCC 7822)</name>
    <dbReference type="NCBI Taxonomy" id="497965"/>
    <lineage>
        <taxon>Bacteria</taxon>
        <taxon>Bacillati</taxon>
        <taxon>Cyanobacteriota</taxon>
        <taxon>Cyanophyceae</taxon>
        <taxon>Oscillatoriophycideae</taxon>
        <taxon>Chroococcales</taxon>
        <taxon>Aphanothecaceae</taxon>
        <taxon>Gloeothece</taxon>
        <taxon>Gloeothece verrucosa</taxon>
    </lineage>
</organism>
<dbReference type="OrthoDB" id="9788807at2"/>
<protein>
    <recommendedName>
        <fullName evidence="4">Lipoprotein</fullName>
    </recommendedName>
</protein>
<sequence length="175" mass="19192">MQHRTRLKIKPLFFALTLLTGLSFSGWIQAQTATNGALIQALETFLKKEGLTLQETKYRSVEIDLNGDKKKDALVLFQDMNWCGSGGCTMLVFQGIEKGFRPVSQITLVREPVIVSETQTKGWRDIVVRVSGGGGETKNVALKFNGSTYPSNPSSEKALSPQTKIGGVVVFAEPR</sequence>
<evidence type="ECO:0000256" key="1">
    <source>
        <dbReference type="SAM" id="SignalP"/>
    </source>
</evidence>
<reference evidence="3" key="1">
    <citation type="journal article" date="2011" name="MBio">
        <title>Novel metabolic attributes of the genus Cyanothece, comprising a group of unicellular nitrogen-fixing Cyanobacteria.</title>
        <authorList>
            <person name="Bandyopadhyay A."/>
            <person name="Elvitigala T."/>
            <person name="Welsh E."/>
            <person name="Stockel J."/>
            <person name="Liberton M."/>
            <person name="Min H."/>
            <person name="Sherman L.A."/>
            <person name="Pakrasi H.B."/>
        </authorList>
    </citation>
    <scope>NUCLEOTIDE SEQUENCE [LARGE SCALE GENOMIC DNA]</scope>
    <source>
        <strain evidence="3">PCC 7822</strain>
    </source>
</reference>
<keyword evidence="1" id="KW-0732">Signal</keyword>
<evidence type="ECO:0008006" key="4">
    <source>
        <dbReference type="Google" id="ProtNLM"/>
    </source>
</evidence>
<dbReference type="Proteomes" id="UP000008206">
    <property type="component" value="Chromosome"/>
</dbReference>
<dbReference type="RefSeq" id="WP_013320303.1">
    <property type="nucleotide sequence ID" value="NC_014501.1"/>
</dbReference>
<gene>
    <name evidence="2" type="ordered locus">Cyan7822_0142</name>
</gene>
<feature type="signal peptide" evidence="1">
    <location>
        <begin position="1"/>
        <end position="30"/>
    </location>
</feature>
<dbReference type="KEGG" id="cyj:Cyan7822_0142"/>